<evidence type="ECO:0000256" key="9">
    <source>
        <dbReference type="SAM" id="Phobius"/>
    </source>
</evidence>
<evidence type="ECO:0000256" key="8">
    <source>
        <dbReference type="SAM" id="MobiDB-lite"/>
    </source>
</evidence>
<dbReference type="SUPFAM" id="SSF161111">
    <property type="entry name" value="Cation efflux protein transmembrane domain-like"/>
    <property type="match status" value="1"/>
</dbReference>
<comment type="subcellular location">
    <subcellularLocation>
        <location evidence="1">Membrane</location>
        <topology evidence="1">Multi-pass membrane protein</topology>
    </subcellularLocation>
</comment>
<keyword evidence="13" id="KW-1185">Reference proteome</keyword>
<gene>
    <name evidence="12" type="ORF">BD410DRAFT_788012</name>
</gene>
<dbReference type="Pfam" id="PF16916">
    <property type="entry name" value="ZT_dimer"/>
    <property type="match status" value="1"/>
</dbReference>
<evidence type="ECO:0000313" key="12">
    <source>
        <dbReference type="EMBL" id="TDL22723.1"/>
    </source>
</evidence>
<dbReference type="Proteomes" id="UP000294933">
    <property type="component" value="Unassembled WGS sequence"/>
</dbReference>
<protein>
    <submittedName>
        <fullName evidence="12">Cation efflux protein</fullName>
    </submittedName>
</protein>
<dbReference type="Pfam" id="PF01545">
    <property type="entry name" value="Cation_efflux"/>
    <property type="match status" value="1"/>
</dbReference>
<dbReference type="PANTHER" id="PTHR45820:SF5">
    <property type="entry name" value="DIFFUSION FACILITATOR FAMILY METAL ION TRANSPORTER, PUTATIVE-RELATED"/>
    <property type="match status" value="1"/>
</dbReference>
<dbReference type="Gene3D" id="1.20.1510.10">
    <property type="entry name" value="Cation efflux protein transmembrane domain"/>
    <property type="match status" value="1"/>
</dbReference>
<dbReference type="InterPro" id="IPR027470">
    <property type="entry name" value="Cation_efflux_CTD"/>
</dbReference>
<comment type="similarity">
    <text evidence="2">Belongs to the cation diffusion facilitator (CDF) transporter (TC 2.A.4) family. SLC30A subfamily.</text>
</comment>
<evidence type="ECO:0000259" key="11">
    <source>
        <dbReference type="Pfam" id="PF16916"/>
    </source>
</evidence>
<evidence type="ECO:0000256" key="3">
    <source>
        <dbReference type="ARBA" id="ARBA00022448"/>
    </source>
</evidence>
<feature type="transmembrane region" description="Helical" evidence="9">
    <location>
        <begin position="76"/>
        <end position="97"/>
    </location>
</feature>
<reference evidence="12 13" key="1">
    <citation type="submission" date="2018-06" db="EMBL/GenBank/DDBJ databases">
        <title>A transcriptomic atlas of mushroom development highlights an independent origin of complex multicellularity.</title>
        <authorList>
            <consortium name="DOE Joint Genome Institute"/>
            <person name="Krizsan K."/>
            <person name="Almasi E."/>
            <person name="Merenyi Z."/>
            <person name="Sahu N."/>
            <person name="Viragh M."/>
            <person name="Koszo T."/>
            <person name="Mondo S."/>
            <person name="Kiss B."/>
            <person name="Balint B."/>
            <person name="Kues U."/>
            <person name="Barry K."/>
            <person name="Hegedus J.C."/>
            <person name="Henrissat B."/>
            <person name="Johnson J."/>
            <person name="Lipzen A."/>
            <person name="Ohm R."/>
            <person name="Nagy I."/>
            <person name="Pangilinan J."/>
            <person name="Yan J."/>
            <person name="Xiong Y."/>
            <person name="Grigoriev I.V."/>
            <person name="Hibbett D.S."/>
            <person name="Nagy L.G."/>
        </authorList>
    </citation>
    <scope>NUCLEOTIDE SEQUENCE [LARGE SCALE GENOMIC DNA]</scope>
    <source>
        <strain evidence="12 13">SZMC22713</strain>
    </source>
</reference>
<dbReference type="PANTHER" id="PTHR45820">
    <property type="entry name" value="FI23527P1"/>
    <property type="match status" value="1"/>
</dbReference>
<dbReference type="GO" id="GO:0006882">
    <property type="term" value="P:intracellular zinc ion homeostasis"/>
    <property type="evidence" value="ECO:0007669"/>
    <property type="project" value="TreeGrafter"/>
</dbReference>
<name>A0A4Y7Q4Z0_9AGAM</name>
<dbReference type="EMBL" id="ML170173">
    <property type="protein sequence ID" value="TDL22723.1"/>
    <property type="molecule type" value="Genomic_DNA"/>
</dbReference>
<feature type="region of interest" description="Disordered" evidence="8">
    <location>
        <begin position="138"/>
        <end position="160"/>
    </location>
</feature>
<dbReference type="InterPro" id="IPR002524">
    <property type="entry name" value="Cation_efflux"/>
</dbReference>
<dbReference type="SUPFAM" id="SSF160240">
    <property type="entry name" value="Cation efflux protein cytoplasmic domain-like"/>
    <property type="match status" value="1"/>
</dbReference>
<feature type="domain" description="Cation efflux protein transmembrane" evidence="10">
    <location>
        <begin position="9"/>
        <end position="256"/>
    </location>
</feature>
<evidence type="ECO:0000256" key="7">
    <source>
        <dbReference type="ARBA" id="ARBA00023136"/>
    </source>
</evidence>
<dbReference type="STRING" id="50990.A0A4Y7Q4Z0"/>
<feature type="domain" description="Cation efflux protein cytoplasmic" evidence="11">
    <location>
        <begin position="262"/>
        <end position="333"/>
    </location>
</feature>
<feature type="transmembrane region" description="Helical" evidence="9">
    <location>
        <begin position="226"/>
        <end position="247"/>
    </location>
</feature>
<evidence type="ECO:0000256" key="1">
    <source>
        <dbReference type="ARBA" id="ARBA00004141"/>
    </source>
</evidence>
<sequence length="370" mass="40030">MKVTTRLGLVLVISVAFFTVEIAVGFRTKSLALIADAFHYLNDIVAYLIAFAASYLKNSRHRPPGFTFAFHRAELIGAFFNGVFLLALALSIFLQSVERFITIEPVKNPLSVIIVGGVGLCLNLLSAFIVHDHHGHGASNPTTAESSADRPSDPPNDITTDEQSAAIEEGDIHALHHHVRLPPPVNPHGNLGLMGVLIHILGDAANNVGVIIAGTIILELRSPHRFYVDPAVSLFISIMIFASAIPLTKNSGRTLLEAAPLHLDLEKVRADLLALPGVQSIHDFHIWHLSQNDLLSSFHVQVASPTTNLLQWEKIEESLRECMAAYGVTHVTIAPEIFASSGDGSTGRCKDLVCDVDVVRLRSGHGGTLD</sequence>
<evidence type="ECO:0000256" key="4">
    <source>
        <dbReference type="ARBA" id="ARBA00022692"/>
    </source>
</evidence>
<feature type="transmembrane region" description="Helical" evidence="9">
    <location>
        <begin position="191"/>
        <end position="214"/>
    </location>
</feature>
<keyword evidence="5" id="KW-0862">Zinc</keyword>
<evidence type="ECO:0000256" key="2">
    <source>
        <dbReference type="ARBA" id="ARBA00008873"/>
    </source>
</evidence>
<feature type="transmembrane region" description="Helical" evidence="9">
    <location>
        <begin position="109"/>
        <end position="130"/>
    </location>
</feature>
<accession>A0A4Y7Q4Z0</accession>
<organism evidence="12 13">
    <name type="scientific">Rickenella mellea</name>
    <dbReference type="NCBI Taxonomy" id="50990"/>
    <lineage>
        <taxon>Eukaryota</taxon>
        <taxon>Fungi</taxon>
        <taxon>Dikarya</taxon>
        <taxon>Basidiomycota</taxon>
        <taxon>Agaricomycotina</taxon>
        <taxon>Agaricomycetes</taxon>
        <taxon>Hymenochaetales</taxon>
        <taxon>Rickenellaceae</taxon>
        <taxon>Rickenella</taxon>
    </lineage>
</organism>
<keyword evidence="3" id="KW-0813">Transport</keyword>
<dbReference type="InterPro" id="IPR027469">
    <property type="entry name" value="Cation_efflux_TMD_sf"/>
</dbReference>
<dbReference type="InterPro" id="IPR058533">
    <property type="entry name" value="Cation_efflux_TM"/>
</dbReference>
<evidence type="ECO:0000256" key="5">
    <source>
        <dbReference type="ARBA" id="ARBA00022833"/>
    </source>
</evidence>
<proteinExistence type="inferred from homology"/>
<feature type="transmembrane region" description="Helical" evidence="9">
    <location>
        <begin position="6"/>
        <end position="26"/>
    </location>
</feature>
<dbReference type="GO" id="GO:0016020">
    <property type="term" value="C:membrane"/>
    <property type="evidence" value="ECO:0007669"/>
    <property type="project" value="UniProtKB-SubCell"/>
</dbReference>
<evidence type="ECO:0000259" key="10">
    <source>
        <dbReference type="Pfam" id="PF01545"/>
    </source>
</evidence>
<dbReference type="VEuPathDB" id="FungiDB:BD410DRAFT_788012"/>
<dbReference type="InterPro" id="IPR036837">
    <property type="entry name" value="Cation_efflux_CTD_sf"/>
</dbReference>
<dbReference type="OrthoDB" id="9944568at2759"/>
<evidence type="ECO:0000256" key="6">
    <source>
        <dbReference type="ARBA" id="ARBA00022989"/>
    </source>
</evidence>
<evidence type="ECO:0000313" key="13">
    <source>
        <dbReference type="Proteomes" id="UP000294933"/>
    </source>
</evidence>
<dbReference type="GO" id="GO:0005385">
    <property type="term" value="F:zinc ion transmembrane transporter activity"/>
    <property type="evidence" value="ECO:0007669"/>
    <property type="project" value="TreeGrafter"/>
</dbReference>
<keyword evidence="7 9" id="KW-0472">Membrane</keyword>
<dbReference type="AlphaFoldDB" id="A0A4Y7Q4Z0"/>
<dbReference type="NCBIfam" id="TIGR01297">
    <property type="entry name" value="CDF"/>
    <property type="match status" value="1"/>
</dbReference>
<keyword evidence="4 9" id="KW-0812">Transmembrane</keyword>
<keyword evidence="6 9" id="KW-1133">Transmembrane helix</keyword>